<evidence type="ECO:0000313" key="9">
    <source>
        <dbReference type="EMBL" id="RWQ99690.1"/>
    </source>
</evidence>
<evidence type="ECO:0000256" key="6">
    <source>
        <dbReference type="SAM" id="MobiDB-lite"/>
    </source>
</evidence>
<organism evidence="9 10">
    <name type="scientific">Byssochlamys spectabilis</name>
    <name type="common">Paecilomyces variotii</name>
    <dbReference type="NCBI Taxonomy" id="264951"/>
    <lineage>
        <taxon>Eukaryota</taxon>
        <taxon>Fungi</taxon>
        <taxon>Dikarya</taxon>
        <taxon>Ascomycota</taxon>
        <taxon>Pezizomycotina</taxon>
        <taxon>Eurotiomycetes</taxon>
        <taxon>Eurotiomycetidae</taxon>
        <taxon>Eurotiales</taxon>
        <taxon>Thermoascaceae</taxon>
        <taxon>Paecilomyces</taxon>
    </lineage>
</organism>
<name>A0A443I6F0_BYSSP</name>
<keyword evidence="2 7" id="KW-0812">Transmembrane</keyword>
<dbReference type="Proteomes" id="UP000283841">
    <property type="component" value="Unassembled WGS sequence"/>
</dbReference>
<dbReference type="VEuPathDB" id="FungiDB:C8Q69DRAFT_33175"/>
<feature type="transmembrane region" description="Helical" evidence="7">
    <location>
        <begin position="133"/>
        <end position="155"/>
    </location>
</feature>
<gene>
    <name evidence="9" type="ORF">C8Q69DRAFT_33175</name>
</gene>
<dbReference type="AlphaFoldDB" id="A0A443I6F0"/>
<dbReference type="InterPro" id="IPR049326">
    <property type="entry name" value="Rhodopsin_dom_fungi"/>
</dbReference>
<protein>
    <recommendedName>
        <fullName evidence="8">Rhodopsin domain-containing protein</fullName>
    </recommendedName>
</protein>
<proteinExistence type="inferred from homology"/>
<evidence type="ECO:0000256" key="7">
    <source>
        <dbReference type="SAM" id="Phobius"/>
    </source>
</evidence>
<feature type="region of interest" description="Disordered" evidence="6">
    <location>
        <begin position="287"/>
        <end position="306"/>
    </location>
</feature>
<evidence type="ECO:0000256" key="1">
    <source>
        <dbReference type="ARBA" id="ARBA00004141"/>
    </source>
</evidence>
<keyword evidence="4 7" id="KW-0472">Membrane</keyword>
<feature type="transmembrane region" description="Helical" evidence="7">
    <location>
        <begin position="22"/>
        <end position="45"/>
    </location>
</feature>
<feature type="transmembrane region" description="Helical" evidence="7">
    <location>
        <begin position="180"/>
        <end position="204"/>
    </location>
</feature>
<comment type="caution">
    <text evidence="9">The sequence shown here is derived from an EMBL/GenBank/DDBJ whole genome shotgun (WGS) entry which is preliminary data.</text>
</comment>
<feature type="compositionally biased region" description="Basic and acidic residues" evidence="6">
    <location>
        <begin position="287"/>
        <end position="300"/>
    </location>
</feature>
<dbReference type="PANTHER" id="PTHR33048">
    <property type="entry name" value="PTH11-LIKE INTEGRAL MEMBRANE PROTEIN (AFU_ORTHOLOGUE AFUA_5G11245)"/>
    <property type="match status" value="1"/>
</dbReference>
<evidence type="ECO:0000256" key="2">
    <source>
        <dbReference type="ARBA" id="ARBA00022692"/>
    </source>
</evidence>
<evidence type="ECO:0000313" key="10">
    <source>
        <dbReference type="Proteomes" id="UP000283841"/>
    </source>
</evidence>
<evidence type="ECO:0000256" key="4">
    <source>
        <dbReference type="ARBA" id="ARBA00023136"/>
    </source>
</evidence>
<dbReference type="RefSeq" id="XP_028489335.1">
    <property type="nucleotide sequence ID" value="XM_028627482.1"/>
</dbReference>
<dbReference type="EMBL" id="RCNU01000001">
    <property type="protein sequence ID" value="RWQ99690.1"/>
    <property type="molecule type" value="Genomic_DNA"/>
</dbReference>
<keyword evidence="3 7" id="KW-1133">Transmembrane helix</keyword>
<dbReference type="PANTHER" id="PTHR33048:SF19">
    <property type="entry name" value="MEMBRANE PROTEIN PTH11-LIKE, PUTATIVE (AFU_ORTHOLOGUE AFUA_1G14080)-RELATED"/>
    <property type="match status" value="1"/>
</dbReference>
<evidence type="ECO:0000256" key="5">
    <source>
        <dbReference type="ARBA" id="ARBA00038359"/>
    </source>
</evidence>
<comment type="subcellular location">
    <subcellularLocation>
        <location evidence="1">Membrane</location>
        <topology evidence="1">Multi-pass membrane protein</topology>
    </subcellularLocation>
</comment>
<feature type="domain" description="Rhodopsin" evidence="8">
    <location>
        <begin position="41"/>
        <end position="276"/>
    </location>
</feature>
<accession>A0A443I6F0</accession>
<evidence type="ECO:0000256" key="3">
    <source>
        <dbReference type="ARBA" id="ARBA00022989"/>
    </source>
</evidence>
<dbReference type="InterPro" id="IPR052337">
    <property type="entry name" value="SAT4-like"/>
</dbReference>
<dbReference type="GeneID" id="39596759"/>
<dbReference type="GO" id="GO:0016020">
    <property type="term" value="C:membrane"/>
    <property type="evidence" value="ECO:0007669"/>
    <property type="project" value="UniProtKB-SubCell"/>
</dbReference>
<dbReference type="Pfam" id="PF20684">
    <property type="entry name" value="Fung_rhodopsin"/>
    <property type="match status" value="1"/>
</dbReference>
<reference evidence="9 10" key="1">
    <citation type="journal article" date="2018" name="Front. Microbiol.">
        <title>Genomic and genetic insights into a cosmopolitan fungus, Paecilomyces variotii (Eurotiales).</title>
        <authorList>
            <person name="Urquhart A.S."/>
            <person name="Mondo S.J."/>
            <person name="Makela M.R."/>
            <person name="Hane J.K."/>
            <person name="Wiebenga A."/>
            <person name="He G."/>
            <person name="Mihaltcheva S."/>
            <person name="Pangilinan J."/>
            <person name="Lipzen A."/>
            <person name="Barry K."/>
            <person name="de Vries R.P."/>
            <person name="Grigoriev I.V."/>
            <person name="Idnurm A."/>
        </authorList>
    </citation>
    <scope>NUCLEOTIDE SEQUENCE [LARGE SCALE GENOMIC DNA]</scope>
    <source>
        <strain evidence="9 10">CBS 101075</strain>
    </source>
</reference>
<comment type="similarity">
    <text evidence="5">Belongs to the SAT4 family.</text>
</comment>
<keyword evidence="10" id="KW-1185">Reference proteome</keyword>
<evidence type="ECO:0000259" key="8">
    <source>
        <dbReference type="Pfam" id="PF20684"/>
    </source>
</evidence>
<feature type="transmembrane region" description="Helical" evidence="7">
    <location>
        <begin position="216"/>
        <end position="236"/>
    </location>
</feature>
<feature type="transmembrane region" description="Helical" evidence="7">
    <location>
        <begin position="57"/>
        <end position="84"/>
    </location>
</feature>
<sequence>MPSLTPEQIQYQMSHKDDDRRAGIVASISIMLAVAYGAVILRVVARRIGRVPLKMDDWMIMVGLFLTTCFAIGCFLSVALGMGRHAIMVKQPTRMAKQILTNEVFYTPASTTVKFSILLFYRRLFPLQNGLNWTLLGVAVFLVVFALAQMVSVIIQCTPPAALWDPVAHPNAKCDNYSPALLLFAIVNASTDVFILCIPLPILWKLRVSATRRKQLIGIFLLGGLVCVVSICRVGYVTQVTLTDPSWDDVNTVILSAVENCAGVLSACLPTTLPIWRYLRHGKASQEEPGHHLQESENPRKKPSCKKNWYTDTMLLNSIAKDDIISGSNPSSEHTQSTVKLFNPASAIRVTTDFQQEDEIVSERLPSYQPYESVSQRW</sequence>